<dbReference type="EMBL" id="AMBO01000187">
    <property type="protein sequence ID" value="EKD04903.1"/>
    <property type="molecule type" value="Genomic_DNA"/>
</dbReference>
<dbReference type="Proteomes" id="UP000006757">
    <property type="component" value="Unassembled WGS sequence"/>
</dbReference>
<dbReference type="InParanoid" id="K1W7N6"/>
<dbReference type="OrthoDB" id="5405745at2759"/>
<evidence type="ECO:0000313" key="3">
    <source>
        <dbReference type="Proteomes" id="UP000006757"/>
    </source>
</evidence>
<reference evidence="2 3" key="1">
    <citation type="journal article" date="2012" name="Eukaryot. Cell">
        <title>Genome sequence of the Trichosporon asahii environmental strain CBS 8904.</title>
        <authorList>
            <person name="Yang R.Y."/>
            <person name="Li H.T."/>
            <person name="Zhu H."/>
            <person name="Zhou G.P."/>
            <person name="Wang M."/>
            <person name="Wang L."/>
        </authorList>
    </citation>
    <scope>NUCLEOTIDE SEQUENCE [LARGE SCALE GENOMIC DNA]</scope>
    <source>
        <strain evidence="2 3">CBS 8904</strain>
    </source>
</reference>
<feature type="signal peptide" evidence="1">
    <location>
        <begin position="1"/>
        <end position="21"/>
    </location>
</feature>
<dbReference type="PANTHER" id="PTHR39142:SF1">
    <property type="entry name" value="AEL197CP"/>
    <property type="match status" value="1"/>
</dbReference>
<evidence type="ECO:0000256" key="1">
    <source>
        <dbReference type="SAM" id="SignalP"/>
    </source>
</evidence>
<evidence type="ECO:0000313" key="2">
    <source>
        <dbReference type="EMBL" id="EKD04903.1"/>
    </source>
</evidence>
<comment type="caution">
    <text evidence="2">The sequence shown here is derived from an EMBL/GenBank/DDBJ whole genome shotgun (WGS) entry which is preliminary data.</text>
</comment>
<gene>
    <name evidence="2" type="ORF">A1Q2_00849</name>
</gene>
<dbReference type="PANTHER" id="PTHR39142">
    <property type="entry name" value="MID1P"/>
    <property type="match status" value="1"/>
</dbReference>
<dbReference type="HOGENOM" id="CLU_438718_0_0_1"/>
<keyword evidence="1" id="KW-0732">Signal</keyword>
<name>K1W7N6_TRIAC</name>
<proteinExistence type="predicted"/>
<dbReference type="GO" id="GO:0098703">
    <property type="term" value="P:calcium ion import across plasma membrane"/>
    <property type="evidence" value="ECO:0007669"/>
    <property type="project" value="InterPro"/>
</dbReference>
<dbReference type="STRING" id="1220162.K1W7N6"/>
<feature type="chain" id="PRO_5003854245" evidence="1">
    <location>
        <begin position="22"/>
        <end position="575"/>
    </location>
</feature>
<protein>
    <submittedName>
        <fullName evidence="2">Calcium channel</fullName>
    </submittedName>
</protein>
<organism evidence="2 3">
    <name type="scientific">Trichosporon asahii var. asahii (strain CBS 8904)</name>
    <name type="common">Yeast</name>
    <dbReference type="NCBI Taxonomy" id="1220162"/>
    <lineage>
        <taxon>Eukaryota</taxon>
        <taxon>Fungi</taxon>
        <taxon>Dikarya</taxon>
        <taxon>Basidiomycota</taxon>
        <taxon>Agaricomycotina</taxon>
        <taxon>Tremellomycetes</taxon>
        <taxon>Trichosporonales</taxon>
        <taxon>Trichosporonaceae</taxon>
        <taxon>Trichosporon</taxon>
    </lineage>
</organism>
<accession>K1W7N6</accession>
<sequence length="575" mass="62584">MVLPGLVRFFLLLGLLLGVLGAAPSSSAQPAKGTALAKPPYAPLTVTTAQARSGTLLPSGGGLTLNRTRPAALIKLPKLRAWSMTVWIADRGYDMSTPDLLPAYVPDVRVTTDPSKNFAFEERRSLEALSSGGTPGKANHVNRGGDTWRLAFDDGFANFTYGWDMAENQSLNVTTEDAVEHQVLMGFSLAADAESTAPPGNVTVYFQVVDLLDAEPTVRITSYRAETGFLGDTTDSNVLLFSPVIEAPELPQPQYPNYTLPGPYPDWPQFKPHSDAGSGPTAGMFGNFTDGNFTFVVQETAGADSLVTRALGKSVIALALAGNNTVFEATSWTHINLASGFRKYAVIDGLKPDTNYTFWIYDRDRLVIYPPALFRTKKPGFRCPLMLPTAMCPGIGYASPVADVQPGGQKYLTDIPDQFANVIAENLDTFSMSLTAQACGRDMYSYVSTCADCYDAYRDWVCRMVLPQCADADPAPFENITTLPTAPHVVPRSTDSPRSSAISYPYEYSELLPCIAVCTEVDRVCPLNLQFICPHRNFNANESYAFEGRKNGVNDGQARNGRPSIDRFGNRWCNV</sequence>
<dbReference type="AlphaFoldDB" id="K1W7N6"/>
<dbReference type="InterPro" id="IPR024338">
    <property type="entry name" value="MID1/Yam8"/>
</dbReference>
<dbReference type="eggNOG" id="ENOG502QTEW">
    <property type="taxonomic scope" value="Eukaryota"/>
</dbReference>
<dbReference type="Pfam" id="PF12929">
    <property type="entry name" value="Mid1"/>
    <property type="match status" value="1"/>
</dbReference>
<dbReference type="GO" id="GO:0005262">
    <property type="term" value="F:calcium channel activity"/>
    <property type="evidence" value="ECO:0007669"/>
    <property type="project" value="InterPro"/>
</dbReference>
<keyword evidence="3" id="KW-1185">Reference proteome</keyword>